<gene>
    <name evidence="2" type="ORF">BDA99DRAFT_514174</name>
</gene>
<dbReference type="PANTHER" id="PTHR11145">
    <property type="entry name" value="BTB/POZ DOMAIN-CONTAINING ADAPTER FOR CUL3-MEDIATED RHOA DEGRADATION PROTEIN FAMILY MEMBER"/>
    <property type="match status" value="1"/>
</dbReference>
<reference evidence="2" key="1">
    <citation type="journal article" date="2022" name="IScience">
        <title>Evolution of zygomycete secretomes and the origins of terrestrial fungal ecologies.</title>
        <authorList>
            <person name="Chang Y."/>
            <person name="Wang Y."/>
            <person name="Mondo S."/>
            <person name="Ahrendt S."/>
            <person name="Andreopoulos W."/>
            <person name="Barry K."/>
            <person name="Beard J."/>
            <person name="Benny G.L."/>
            <person name="Blankenship S."/>
            <person name="Bonito G."/>
            <person name="Cuomo C."/>
            <person name="Desiro A."/>
            <person name="Gervers K.A."/>
            <person name="Hundley H."/>
            <person name="Kuo A."/>
            <person name="LaButti K."/>
            <person name="Lang B.F."/>
            <person name="Lipzen A."/>
            <person name="O'Donnell K."/>
            <person name="Pangilinan J."/>
            <person name="Reynolds N."/>
            <person name="Sandor L."/>
            <person name="Smith M.E."/>
            <person name="Tsang A."/>
            <person name="Grigoriev I.V."/>
            <person name="Stajich J.E."/>
            <person name="Spatafora J.W."/>
        </authorList>
    </citation>
    <scope>NUCLEOTIDE SEQUENCE</scope>
    <source>
        <strain evidence="2">RSA 2281</strain>
    </source>
</reference>
<dbReference type="Pfam" id="PF02214">
    <property type="entry name" value="BTB_2"/>
    <property type="match status" value="1"/>
</dbReference>
<dbReference type="InterPro" id="IPR045068">
    <property type="entry name" value="BACURD1-3"/>
</dbReference>
<name>A0AAD5K6P9_9FUNG</name>
<dbReference type="InterPro" id="IPR000210">
    <property type="entry name" value="BTB/POZ_dom"/>
</dbReference>
<comment type="caution">
    <text evidence="2">The sequence shown here is derived from an EMBL/GenBank/DDBJ whole genome shotgun (WGS) entry which is preliminary data.</text>
</comment>
<feature type="domain" description="BTB" evidence="1">
    <location>
        <begin position="144"/>
        <end position="244"/>
    </location>
</feature>
<dbReference type="Proteomes" id="UP001209540">
    <property type="component" value="Unassembled WGS sequence"/>
</dbReference>
<evidence type="ECO:0000313" key="3">
    <source>
        <dbReference type="Proteomes" id="UP001209540"/>
    </source>
</evidence>
<evidence type="ECO:0000313" key="2">
    <source>
        <dbReference type="EMBL" id="KAI9258794.1"/>
    </source>
</evidence>
<dbReference type="GO" id="GO:0051260">
    <property type="term" value="P:protein homooligomerization"/>
    <property type="evidence" value="ECO:0007669"/>
    <property type="project" value="InterPro"/>
</dbReference>
<dbReference type="Gene3D" id="3.30.710.10">
    <property type="entry name" value="Potassium Channel Kv1.1, Chain A"/>
    <property type="match status" value="1"/>
</dbReference>
<organism evidence="2 3">
    <name type="scientific">Phascolomyces articulosus</name>
    <dbReference type="NCBI Taxonomy" id="60185"/>
    <lineage>
        <taxon>Eukaryota</taxon>
        <taxon>Fungi</taxon>
        <taxon>Fungi incertae sedis</taxon>
        <taxon>Mucoromycota</taxon>
        <taxon>Mucoromycotina</taxon>
        <taxon>Mucoromycetes</taxon>
        <taxon>Mucorales</taxon>
        <taxon>Lichtheimiaceae</taxon>
        <taxon>Phascolomyces</taxon>
    </lineage>
</organism>
<protein>
    <recommendedName>
        <fullName evidence="1">BTB domain-containing protein</fullName>
    </recommendedName>
</protein>
<accession>A0AAD5K6P9</accession>
<dbReference type="AlphaFoldDB" id="A0AAD5K6P9"/>
<proteinExistence type="predicted"/>
<keyword evidence="3" id="KW-1185">Reference proteome</keyword>
<dbReference type="EMBL" id="JAIXMP010000018">
    <property type="protein sequence ID" value="KAI9258794.1"/>
    <property type="molecule type" value="Genomic_DNA"/>
</dbReference>
<dbReference type="SUPFAM" id="SSF54695">
    <property type="entry name" value="POZ domain"/>
    <property type="match status" value="1"/>
</dbReference>
<evidence type="ECO:0000259" key="1">
    <source>
        <dbReference type="SMART" id="SM00225"/>
    </source>
</evidence>
<dbReference type="InterPro" id="IPR003131">
    <property type="entry name" value="T1-type_BTB"/>
</dbReference>
<dbReference type="PANTHER" id="PTHR11145:SF8">
    <property type="entry name" value="RE57120P"/>
    <property type="match status" value="1"/>
</dbReference>
<dbReference type="InterPro" id="IPR011333">
    <property type="entry name" value="SKP1/BTB/POZ_sf"/>
</dbReference>
<dbReference type="SMART" id="SM00225">
    <property type="entry name" value="BTB"/>
    <property type="match status" value="1"/>
</dbReference>
<sequence>MWMNLWTEVGLLCMKVLLLLLINSQMQNIVYFRNNTTPRTSVHFIEIMIIYFIIENLPDWKFISESHKSERKALHKHIVDRLEELREIEEWFEKANADLHNRVEEAYVALSDELSERQKSLEHEKKKYDREEQVMKEVRRFQHEKVKLNVGGKPFVTSKTTLTRDPNSLLANIFHTQQPDEDGSYFLDRDGTYFRLVLNYLRDMKIPQNALDDPKIMDELMQEARYYRIADLLRLRWMDLPLITQDELHQLYPLSPPPSREQTVFDLQGKMLAGLDFSGYRIDPRSTFSGSNLENCKFEDALFGFDFEHTVDFSHTYLKGVLFPSDERTPPAILTYTM</sequence>
<reference evidence="2" key="2">
    <citation type="submission" date="2023-02" db="EMBL/GenBank/DDBJ databases">
        <authorList>
            <consortium name="DOE Joint Genome Institute"/>
            <person name="Mondo S.J."/>
            <person name="Chang Y."/>
            <person name="Wang Y."/>
            <person name="Ahrendt S."/>
            <person name="Andreopoulos W."/>
            <person name="Barry K."/>
            <person name="Beard J."/>
            <person name="Benny G.L."/>
            <person name="Blankenship S."/>
            <person name="Bonito G."/>
            <person name="Cuomo C."/>
            <person name="Desiro A."/>
            <person name="Gervers K.A."/>
            <person name="Hundley H."/>
            <person name="Kuo A."/>
            <person name="LaButti K."/>
            <person name="Lang B.F."/>
            <person name="Lipzen A."/>
            <person name="O'Donnell K."/>
            <person name="Pangilinan J."/>
            <person name="Reynolds N."/>
            <person name="Sandor L."/>
            <person name="Smith M.W."/>
            <person name="Tsang A."/>
            <person name="Grigoriev I.V."/>
            <person name="Stajich J.E."/>
            <person name="Spatafora J.W."/>
        </authorList>
    </citation>
    <scope>NUCLEOTIDE SEQUENCE</scope>
    <source>
        <strain evidence="2">RSA 2281</strain>
    </source>
</reference>